<evidence type="ECO:0000313" key="1">
    <source>
        <dbReference type="EMBL" id="KAL0434609.1"/>
    </source>
</evidence>
<protein>
    <submittedName>
        <fullName evidence="1">Uncharacterized protein</fullName>
    </submittedName>
</protein>
<dbReference type="AlphaFoldDB" id="A0AAW2W064"/>
<gene>
    <name evidence="1" type="ORF">Sradi_0168800</name>
</gene>
<accession>A0AAW2W064</accession>
<comment type="caution">
    <text evidence="1">The sequence shown here is derived from an EMBL/GenBank/DDBJ whole genome shotgun (WGS) entry which is preliminary data.</text>
</comment>
<reference evidence="1" key="1">
    <citation type="submission" date="2020-06" db="EMBL/GenBank/DDBJ databases">
        <authorList>
            <person name="Li T."/>
            <person name="Hu X."/>
            <person name="Zhang T."/>
            <person name="Song X."/>
            <person name="Zhang H."/>
            <person name="Dai N."/>
            <person name="Sheng W."/>
            <person name="Hou X."/>
            <person name="Wei L."/>
        </authorList>
    </citation>
    <scope>NUCLEOTIDE SEQUENCE</scope>
    <source>
        <strain evidence="1">G02</strain>
        <tissue evidence="1">Leaf</tissue>
    </source>
</reference>
<organism evidence="1">
    <name type="scientific">Sesamum radiatum</name>
    <name type="common">Black benniseed</name>
    <dbReference type="NCBI Taxonomy" id="300843"/>
    <lineage>
        <taxon>Eukaryota</taxon>
        <taxon>Viridiplantae</taxon>
        <taxon>Streptophyta</taxon>
        <taxon>Embryophyta</taxon>
        <taxon>Tracheophyta</taxon>
        <taxon>Spermatophyta</taxon>
        <taxon>Magnoliopsida</taxon>
        <taxon>eudicotyledons</taxon>
        <taxon>Gunneridae</taxon>
        <taxon>Pentapetalae</taxon>
        <taxon>asterids</taxon>
        <taxon>lamiids</taxon>
        <taxon>Lamiales</taxon>
        <taxon>Pedaliaceae</taxon>
        <taxon>Sesamum</taxon>
    </lineage>
</organism>
<reference evidence="1" key="2">
    <citation type="journal article" date="2024" name="Plant">
        <title>Genomic evolution and insights into agronomic trait innovations of Sesamum species.</title>
        <authorList>
            <person name="Miao H."/>
            <person name="Wang L."/>
            <person name="Qu L."/>
            <person name="Liu H."/>
            <person name="Sun Y."/>
            <person name="Le M."/>
            <person name="Wang Q."/>
            <person name="Wei S."/>
            <person name="Zheng Y."/>
            <person name="Lin W."/>
            <person name="Duan Y."/>
            <person name="Cao H."/>
            <person name="Xiong S."/>
            <person name="Wang X."/>
            <person name="Wei L."/>
            <person name="Li C."/>
            <person name="Ma Q."/>
            <person name="Ju M."/>
            <person name="Zhao R."/>
            <person name="Li G."/>
            <person name="Mu C."/>
            <person name="Tian Q."/>
            <person name="Mei H."/>
            <person name="Zhang T."/>
            <person name="Gao T."/>
            <person name="Zhang H."/>
        </authorList>
    </citation>
    <scope>NUCLEOTIDE SEQUENCE</scope>
    <source>
        <strain evidence="1">G02</strain>
    </source>
</reference>
<sequence>MLDIRDISEKDKFFTFMEGLKLWARLELQCQQVTDLGSAMAAAKRLADFNPENKRDRRQHMKESVWLRNAVEA</sequence>
<name>A0AAW2W064_SESRA</name>
<proteinExistence type="predicted"/>
<dbReference type="EMBL" id="JACGWJ010000002">
    <property type="protein sequence ID" value="KAL0434609.1"/>
    <property type="molecule type" value="Genomic_DNA"/>
</dbReference>